<dbReference type="PANTHER" id="PTHR13416">
    <property type="match status" value="1"/>
</dbReference>
<evidence type="ECO:0000256" key="4">
    <source>
        <dbReference type="ARBA" id="ARBA00022824"/>
    </source>
</evidence>
<accession>A0A502C3I2</accession>
<feature type="transmembrane region" description="Helical" evidence="7">
    <location>
        <begin position="272"/>
        <end position="288"/>
    </location>
</feature>
<feature type="transmembrane region" description="Helical" evidence="7">
    <location>
        <begin position="295"/>
        <end position="316"/>
    </location>
</feature>
<sequence length="344" mass="37099">MDLRKGISMRGLALNMTGALLVLAGVGLVAMTSRGLLNYRAAATRHGGEVMNLGIDAQPQAGQHGYMVRLVGTPTVVEAPHDPEFNLRVNTPVLVRHVEMFQWREVRIGDGVHYELDWVDRLLDASRFKEPAGHANPTSFPIGGKQFDAGLVQMGGFKLGPVLVQALPGSQRVTPDPKSLPENLVASFSRHQDYLVTSASPGDPRLGDVRVSWDEVPLQQVTVVGRLDGDQLVAATDAADGKGYDVQVGDVPVLDMFPDLPVPPESVMSERLLAVLLAVLGAFLLLSTQRNQRDVLLALGLGGLAVGIVASVLWIGGDTRTLCGWLAVALLSLLLTVWRLRRHR</sequence>
<dbReference type="InterPro" id="IPR012430">
    <property type="entry name" value="TMEM43_fam"/>
</dbReference>
<keyword evidence="9" id="KW-1185">Reference proteome</keyword>
<dbReference type="GO" id="GO:0006629">
    <property type="term" value="P:lipid metabolic process"/>
    <property type="evidence" value="ECO:0007669"/>
    <property type="project" value="TreeGrafter"/>
</dbReference>
<proteinExistence type="predicted"/>
<dbReference type="GO" id="GO:0071763">
    <property type="term" value="P:nuclear membrane organization"/>
    <property type="evidence" value="ECO:0007669"/>
    <property type="project" value="TreeGrafter"/>
</dbReference>
<feature type="transmembrane region" description="Helical" evidence="7">
    <location>
        <begin position="322"/>
        <end position="340"/>
    </location>
</feature>
<name>A0A502C3I2_9GAMM</name>
<keyword evidence="6 7" id="KW-0472">Membrane</keyword>
<evidence type="ECO:0000256" key="5">
    <source>
        <dbReference type="ARBA" id="ARBA00022989"/>
    </source>
</evidence>
<dbReference type="GO" id="GO:0012505">
    <property type="term" value="C:endomembrane system"/>
    <property type="evidence" value="ECO:0007669"/>
    <property type="project" value="UniProtKB-SubCell"/>
</dbReference>
<keyword evidence="5 7" id="KW-1133">Transmembrane helix</keyword>
<evidence type="ECO:0000313" key="8">
    <source>
        <dbReference type="EMBL" id="TPG07363.1"/>
    </source>
</evidence>
<gene>
    <name evidence="8" type="ORF">EAH88_13055</name>
</gene>
<dbReference type="RefSeq" id="WP_140653395.1">
    <property type="nucleotide sequence ID" value="NZ_RCZO01000007.1"/>
</dbReference>
<dbReference type="Proteomes" id="UP000319486">
    <property type="component" value="Unassembled WGS sequence"/>
</dbReference>
<comment type="caution">
    <text evidence="8">The sequence shown here is derived from an EMBL/GenBank/DDBJ whole genome shotgun (WGS) entry which is preliminary data.</text>
</comment>
<evidence type="ECO:0000256" key="7">
    <source>
        <dbReference type="SAM" id="Phobius"/>
    </source>
</evidence>
<dbReference type="Pfam" id="PF07787">
    <property type="entry name" value="TMEM43"/>
    <property type="match status" value="1"/>
</dbReference>
<dbReference type="AlphaFoldDB" id="A0A502C3I2"/>
<protein>
    <submittedName>
        <fullName evidence="8">Uncharacterized protein</fullName>
    </submittedName>
</protein>
<evidence type="ECO:0000256" key="1">
    <source>
        <dbReference type="ARBA" id="ARBA00004127"/>
    </source>
</evidence>
<evidence type="ECO:0000256" key="2">
    <source>
        <dbReference type="ARBA" id="ARBA00004586"/>
    </source>
</evidence>
<reference evidence="8 9" key="1">
    <citation type="journal article" date="2019" name="Environ. Microbiol.">
        <title>Species interactions and distinct microbial communities in high Arctic permafrost affected cryosols are associated with the CH4 and CO2 gas fluxes.</title>
        <authorList>
            <person name="Altshuler I."/>
            <person name="Hamel J."/>
            <person name="Turney S."/>
            <person name="Magnuson E."/>
            <person name="Levesque R."/>
            <person name="Greer C."/>
            <person name="Whyte L.G."/>
        </authorList>
    </citation>
    <scope>NUCLEOTIDE SEQUENCE [LARGE SCALE GENOMIC DNA]</scope>
    <source>
        <strain evidence="8 9">S13Y</strain>
    </source>
</reference>
<comment type="subcellular location">
    <subcellularLocation>
        <location evidence="1">Endomembrane system</location>
        <topology evidence="1">Multi-pass membrane protein</topology>
    </subcellularLocation>
    <subcellularLocation>
        <location evidence="2">Endoplasmic reticulum membrane</location>
    </subcellularLocation>
</comment>
<evidence type="ECO:0000256" key="3">
    <source>
        <dbReference type="ARBA" id="ARBA00022692"/>
    </source>
</evidence>
<dbReference type="PANTHER" id="PTHR13416:SF2">
    <property type="entry name" value="TRANSMEMBRANE PROTEIN 43"/>
    <property type="match status" value="1"/>
</dbReference>
<keyword evidence="3 7" id="KW-0812">Transmembrane</keyword>
<evidence type="ECO:0000313" key="9">
    <source>
        <dbReference type="Proteomes" id="UP000319486"/>
    </source>
</evidence>
<dbReference type="EMBL" id="RCZO01000007">
    <property type="protein sequence ID" value="TPG07363.1"/>
    <property type="molecule type" value="Genomic_DNA"/>
</dbReference>
<evidence type="ECO:0000256" key="6">
    <source>
        <dbReference type="ARBA" id="ARBA00023136"/>
    </source>
</evidence>
<feature type="transmembrane region" description="Helical" evidence="7">
    <location>
        <begin position="12"/>
        <end position="31"/>
    </location>
</feature>
<keyword evidence="4" id="KW-0256">Endoplasmic reticulum</keyword>
<organism evidence="8 9">
    <name type="scientific">Rhodanobacter glycinis</name>
    <dbReference type="NCBI Taxonomy" id="582702"/>
    <lineage>
        <taxon>Bacteria</taxon>
        <taxon>Pseudomonadati</taxon>
        <taxon>Pseudomonadota</taxon>
        <taxon>Gammaproteobacteria</taxon>
        <taxon>Lysobacterales</taxon>
        <taxon>Rhodanobacteraceae</taxon>
        <taxon>Rhodanobacter</taxon>
    </lineage>
</organism>